<evidence type="ECO:0000256" key="4">
    <source>
        <dbReference type="SAM" id="MobiDB-lite"/>
    </source>
</evidence>
<feature type="compositionally biased region" description="Polar residues" evidence="4">
    <location>
        <begin position="1076"/>
        <end position="1085"/>
    </location>
</feature>
<dbReference type="InterPro" id="IPR002483">
    <property type="entry name" value="PWI_dom"/>
</dbReference>
<dbReference type="PROSITE" id="PS00058">
    <property type="entry name" value="DNA_MISMATCH_REPAIR_1"/>
    <property type="match status" value="1"/>
</dbReference>
<feature type="compositionally biased region" description="Basic and acidic residues" evidence="4">
    <location>
        <begin position="783"/>
        <end position="797"/>
    </location>
</feature>
<gene>
    <name evidence="6" type="ORF">SAPIO_CDS3093</name>
</gene>
<dbReference type="GO" id="GO:0140664">
    <property type="term" value="F:ATP-dependent DNA damage sensor activity"/>
    <property type="evidence" value="ECO:0007669"/>
    <property type="project" value="InterPro"/>
</dbReference>
<dbReference type="SMART" id="SM01340">
    <property type="entry name" value="DNA_mis_repair"/>
    <property type="match status" value="1"/>
</dbReference>
<dbReference type="InterPro" id="IPR014762">
    <property type="entry name" value="DNA_mismatch_repair_CS"/>
</dbReference>
<dbReference type="InterPro" id="IPR014721">
    <property type="entry name" value="Ribsml_uS5_D2-typ_fold_subgr"/>
</dbReference>
<dbReference type="OrthoDB" id="163257at2759"/>
<dbReference type="EMBL" id="JOWA01000088">
    <property type="protein sequence ID" value="KEZ44168.1"/>
    <property type="molecule type" value="Genomic_DNA"/>
</dbReference>
<dbReference type="HOGENOM" id="CLU_265202_0_0_1"/>
<dbReference type="PANTHER" id="PTHR10073">
    <property type="entry name" value="DNA MISMATCH REPAIR PROTEIN MLH, PMS, MUTL"/>
    <property type="match status" value="1"/>
</dbReference>
<evidence type="ECO:0000313" key="7">
    <source>
        <dbReference type="Proteomes" id="UP000028545"/>
    </source>
</evidence>
<dbReference type="Proteomes" id="UP000028545">
    <property type="component" value="Unassembled WGS sequence"/>
</dbReference>
<dbReference type="InterPro" id="IPR013507">
    <property type="entry name" value="DNA_mismatch_S5_2-like"/>
</dbReference>
<proteinExistence type="inferred from homology"/>
<dbReference type="GO" id="GO:0006397">
    <property type="term" value="P:mRNA processing"/>
    <property type="evidence" value="ECO:0007669"/>
    <property type="project" value="UniProtKB-KW"/>
</dbReference>
<dbReference type="Gene3D" id="3.30.230.10">
    <property type="match status" value="1"/>
</dbReference>
<dbReference type="SUPFAM" id="SSF54211">
    <property type="entry name" value="Ribosomal protein S5 domain 2-like"/>
    <property type="match status" value="1"/>
</dbReference>
<feature type="compositionally biased region" description="Polar residues" evidence="4">
    <location>
        <begin position="886"/>
        <end position="896"/>
    </location>
</feature>
<dbReference type="Pfam" id="PF01480">
    <property type="entry name" value="PWI"/>
    <property type="match status" value="1"/>
</dbReference>
<feature type="compositionally biased region" description="Polar residues" evidence="4">
    <location>
        <begin position="972"/>
        <end position="982"/>
    </location>
</feature>
<feature type="region of interest" description="Disordered" evidence="4">
    <location>
        <begin position="841"/>
        <end position="897"/>
    </location>
</feature>
<evidence type="ECO:0000256" key="1">
    <source>
        <dbReference type="ARBA" id="ARBA00006082"/>
    </source>
</evidence>
<dbReference type="GO" id="GO:0061982">
    <property type="term" value="P:meiosis I cell cycle process"/>
    <property type="evidence" value="ECO:0007669"/>
    <property type="project" value="UniProtKB-ARBA"/>
</dbReference>
<feature type="compositionally biased region" description="Basic and acidic residues" evidence="4">
    <location>
        <begin position="1139"/>
        <end position="1148"/>
    </location>
</feature>
<feature type="region of interest" description="Disordered" evidence="4">
    <location>
        <begin position="1073"/>
        <end position="1150"/>
    </location>
</feature>
<dbReference type="InterPro" id="IPR038973">
    <property type="entry name" value="MutL/Mlh/Pms-like"/>
</dbReference>
<dbReference type="KEGG" id="sapo:SAPIO_CDS3093"/>
<keyword evidence="7" id="KW-1185">Reference proteome</keyword>
<dbReference type="InterPro" id="IPR020568">
    <property type="entry name" value="Ribosomal_Su5_D2-typ_SF"/>
</dbReference>
<keyword evidence="2" id="KW-0507">mRNA processing</keyword>
<dbReference type="SMART" id="SM00311">
    <property type="entry name" value="PWI"/>
    <property type="match status" value="1"/>
</dbReference>
<protein>
    <recommendedName>
        <fullName evidence="5">PWI domain-containing protein</fullName>
    </recommendedName>
</protein>
<feature type="region of interest" description="Disordered" evidence="4">
    <location>
        <begin position="772"/>
        <end position="800"/>
    </location>
</feature>
<dbReference type="GO" id="GO:0006298">
    <property type="term" value="P:mismatch repair"/>
    <property type="evidence" value="ECO:0007669"/>
    <property type="project" value="InterPro"/>
</dbReference>
<dbReference type="GO" id="GO:0016887">
    <property type="term" value="F:ATP hydrolysis activity"/>
    <property type="evidence" value="ECO:0007669"/>
    <property type="project" value="InterPro"/>
</dbReference>
<sequence>MATGVDAKLLKSTRFPPEFNQKVDMQKVNLQVMKKWIAGRISEILGNEDDVVIELCFNLIEGNRYPDIKSLQIQLTGFLDKDTATFCKELWKLCLSAQSSPQGVPKELLEAKKQELIQEKIEAGRAAEEARQRREEMDRRDRELANTRERERRDRFRGRGDGWRGGRRGDHTSDDIVILEMLLAVEIGTFPGVVEVAAAIMVDGGLLLDLARGPFHTVLPHAPVLGARPLAHPVDPATVPPVQKGVARLGRGQRAEEGEKATGSGHDLLVAPLIGIPMRREEDVLPGATLTDPVLPHAHLLGDRPDRATATLHHQNGDATQHHHPYPLVRNRRLVVVDMPVADLRADHRAVSPRQEDGDAVAEADPHLTRPMIVAEVLAEVDATATLGPPIAARRDRLQAVDLGPDPDDEVFPHGLTGPGANLIEVRDNGNGIHSGDFHALGRRAHTSKLRTFQELPHVGATSLGFRGEALACANTCSEVMIITKTAQDSVGHCLRLNPQGGGISELRTASTAVGSTVQITRLFANLPVRKQMALKTSQKALSDIRHLLQVYAFARPHIRILFKVPSDNKGSWSYSPGIPSTVQEVALQTFGKNLVNKCQFVKATESASCQNKRLVAELTASEISQIEVEGFLPRKDADLSEICRKGAFISVDARPLVSSRGTPKKIMATYKRYLETCQGNRVQRLTSPFIQLNIRCPPGTYDVNVSPAKDEVVFTDEPRVLKVVEELFQSCYAAEENVGSPVTAGHDLSSEDIIALESFAEDDDKLSELIEPLNTDSSGPRPSKDTANENGQKGDADALGVSPAHACLAWAVDMSIDLDDDTDEENSMVHNVQRLSVIDQLRRGSAQEGKDVGRASSASPGNGLDTNGRQSPIGGPKASVEHSAHSPTQQTSTVNPWGIACVSTEVKQHEIDTDSTDLGFRPASVENPICADPAQTVGAFPFKTRDFHADVIGDFSGYEHLTPPPMPRSLQGHQKLQTPPSSARRAGSGNRGFSKPFKLPTMSHPKDRYPNGRGKERYGEPRTQHQPAGRGHKNPSLDTAFSYPLPITELVGWPTLLEPTILGLPDHFLTPEPNPSQLVDNDTSPGRRARSPSLIASMKRGRSSIAQSAGDPVKEEDPVGPSTAPDIRDFLMQRPRSMSRDKKDGKRALRRVRSNLLPLESVELGKEMHTVMVRETINIDILQQQVSTMMGIDSYVASGKCQLGLPNDLASATDIQNTVQRIFGEWTEFQTGNWCDLKLDLRSQLKGKSREYMATP</sequence>
<dbReference type="InterPro" id="IPR036483">
    <property type="entry name" value="PWI_dom_sf"/>
</dbReference>
<dbReference type="Gene3D" id="1.20.1390.10">
    <property type="entry name" value="PWI domain"/>
    <property type="match status" value="1"/>
</dbReference>
<dbReference type="SUPFAM" id="SSF55874">
    <property type="entry name" value="ATPase domain of HSP90 chaperone/DNA topoisomerase II/histidine kinase"/>
    <property type="match status" value="1"/>
</dbReference>
<dbReference type="GO" id="GO:0032389">
    <property type="term" value="C:MutLalpha complex"/>
    <property type="evidence" value="ECO:0007669"/>
    <property type="project" value="TreeGrafter"/>
</dbReference>
<dbReference type="GO" id="GO:0005524">
    <property type="term" value="F:ATP binding"/>
    <property type="evidence" value="ECO:0007669"/>
    <property type="project" value="InterPro"/>
</dbReference>
<organism evidence="6 7">
    <name type="scientific">Pseudallescheria apiosperma</name>
    <name type="common">Scedosporium apiospermum</name>
    <dbReference type="NCBI Taxonomy" id="563466"/>
    <lineage>
        <taxon>Eukaryota</taxon>
        <taxon>Fungi</taxon>
        <taxon>Dikarya</taxon>
        <taxon>Ascomycota</taxon>
        <taxon>Pezizomycotina</taxon>
        <taxon>Sordariomycetes</taxon>
        <taxon>Hypocreomycetidae</taxon>
        <taxon>Microascales</taxon>
        <taxon>Microascaceae</taxon>
        <taxon>Scedosporium</taxon>
    </lineage>
</organism>
<evidence type="ECO:0000256" key="2">
    <source>
        <dbReference type="ARBA" id="ARBA00022664"/>
    </source>
</evidence>
<dbReference type="GO" id="GO:0030983">
    <property type="term" value="F:mismatched DNA binding"/>
    <property type="evidence" value="ECO:0007669"/>
    <property type="project" value="InterPro"/>
</dbReference>
<dbReference type="Pfam" id="PF01119">
    <property type="entry name" value="DNA_mis_repair"/>
    <property type="match status" value="1"/>
</dbReference>
<dbReference type="InterPro" id="IPR036890">
    <property type="entry name" value="HATPase_C_sf"/>
</dbReference>
<evidence type="ECO:0000313" key="6">
    <source>
        <dbReference type="EMBL" id="KEZ44168.1"/>
    </source>
</evidence>
<dbReference type="GeneID" id="27722165"/>
<feature type="compositionally biased region" description="Polar residues" evidence="4">
    <location>
        <begin position="857"/>
        <end position="871"/>
    </location>
</feature>
<dbReference type="AlphaFoldDB" id="A0A084GA06"/>
<evidence type="ECO:0000256" key="3">
    <source>
        <dbReference type="ARBA" id="ARBA00022763"/>
    </source>
</evidence>
<dbReference type="SUPFAM" id="SSF101233">
    <property type="entry name" value="PWI domain"/>
    <property type="match status" value="1"/>
</dbReference>
<keyword evidence="3" id="KW-0227">DNA damage</keyword>
<reference evidence="6 7" key="1">
    <citation type="journal article" date="2014" name="Genome Announc.">
        <title>Draft genome sequence of the pathogenic fungus Scedosporium apiospermum.</title>
        <authorList>
            <person name="Vandeputte P."/>
            <person name="Ghamrawi S."/>
            <person name="Rechenmann M."/>
            <person name="Iltis A."/>
            <person name="Giraud S."/>
            <person name="Fleury M."/>
            <person name="Thornton C."/>
            <person name="Delhaes L."/>
            <person name="Meyer W."/>
            <person name="Papon N."/>
            <person name="Bouchara J.P."/>
        </authorList>
    </citation>
    <scope>NUCLEOTIDE SEQUENCE [LARGE SCALE GENOMIC DNA]</scope>
    <source>
        <strain evidence="6 7">IHEM 14462</strain>
    </source>
</reference>
<dbReference type="PROSITE" id="PS51025">
    <property type="entry name" value="PWI"/>
    <property type="match status" value="1"/>
</dbReference>
<name>A0A084GA06_PSEDA</name>
<comment type="similarity">
    <text evidence="1">Belongs to the DNA mismatch repair MutL/HexB family.</text>
</comment>
<dbReference type="Gene3D" id="3.30.565.10">
    <property type="entry name" value="Histidine kinase-like ATPase, C-terminal domain"/>
    <property type="match status" value="1"/>
</dbReference>
<feature type="domain" description="PWI" evidence="5">
    <location>
        <begin position="12"/>
        <end position="111"/>
    </location>
</feature>
<feature type="compositionally biased region" description="Basic and acidic residues" evidence="4">
    <location>
        <begin position="1005"/>
        <end position="1024"/>
    </location>
</feature>
<dbReference type="VEuPathDB" id="FungiDB:SAPIO_CDS3093"/>
<dbReference type="RefSeq" id="XP_016643967.1">
    <property type="nucleotide sequence ID" value="XM_016785961.1"/>
</dbReference>
<feature type="region of interest" description="Disordered" evidence="4">
    <location>
        <begin position="963"/>
        <end position="1038"/>
    </location>
</feature>
<accession>A0A084GA06</accession>
<evidence type="ECO:0000259" key="5">
    <source>
        <dbReference type="PROSITE" id="PS51025"/>
    </source>
</evidence>
<comment type="caution">
    <text evidence="6">The sequence shown here is derived from an EMBL/GenBank/DDBJ whole genome shotgun (WGS) entry which is preliminary data.</text>
</comment>
<feature type="region of interest" description="Disordered" evidence="4">
    <location>
        <begin position="125"/>
        <end position="167"/>
    </location>
</feature>
<dbReference type="PANTHER" id="PTHR10073:SF41">
    <property type="entry name" value="MISMATCH REPAIR PROTEIN, PUTATIVE (AFU_ORTHOLOGUE AFUA_8G05820)-RELATED"/>
    <property type="match status" value="1"/>
</dbReference>